<dbReference type="RefSeq" id="WP_317138468.1">
    <property type="nucleotide sequence ID" value="NZ_CP118157.1"/>
</dbReference>
<dbReference type="InterPro" id="IPR045864">
    <property type="entry name" value="aa-tRNA-synth_II/BPL/LPL"/>
</dbReference>
<dbReference type="InterPro" id="IPR004532">
    <property type="entry name" value="Phe-tRNA-ligase_IIc_bsu_bact"/>
</dbReference>
<accession>A0AA97I5W8</accession>
<comment type="caution">
    <text evidence="15">Lacks conserved residue(s) required for the propagation of feature annotation.</text>
</comment>
<dbReference type="SUPFAM" id="SSF55681">
    <property type="entry name" value="Class II aaRS and biotin synthetases"/>
    <property type="match status" value="1"/>
</dbReference>
<proteinExistence type="inferred from homology"/>
<keyword evidence="5 16" id="KW-0820">tRNA-binding</keyword>
<keyword evidence="12 15" id="KW-0648">Protein biosynthesis</keyword>
<dbReference type="SUPFAM" id="SSF54991">
    <property type="entry name" value="Anticodon-binding domain of PheRS"/>
    <property type="match status" value="1"/>
</dbReference>
<protein>
    <recommendedName>
        <fullName evidence="15">Phenylalanine--tRNA ligase beta subunit</fullName>
        <ecNumber evidence="15">6.1.1.20</ecNumber>
    </recommendedName>
    <alternativeName>
        <fullName evidence="15">Phenylalanyl-tRNA synthetase beta subunit</fullName>
        <shortName evidence="15">PheRS</shortName>
    </alternativeName>
</protein>
<dbReference type="CDD" id="cd00769">
    <property type="entry name" value="PheRS_beta_core"/>
    <property type="match status" value="1"/>
</dbReference>
<dbReference type="InterPro" id="IPR020825">
    <property type="entry name" value="Phe-tRNA_synthase-like_B3/B4"/>
</dbReference>
<dbReference type="PROSITE" id="PS51447">
    <property type="entry name" value="FDX_ACB"/>
    <property type="match status" value="1"/>
</dbReference>
<dbReference type="SUPFAM" id="SSF56037">
    <property type="entry name" value="PheT/TilS domain"/>
    <property type="match status" value="1"/>
</dbReference>
<dbReference type="InterPro" id="IPR002547">
    <property type="entry name" value="tRNA-bd_dom"/>
</dbReference>
<feature type="domain" description="FDX-ACB" evidence="18">
    <location>
        <begin position="738"/>
        <end position="831"/>
    </location>
</feature>
<dbReference type="InterPro" id="IPR009061">
    <property type="entry name" value="DNA-bd_dom_put_sf"/>
</dbReference>
<dbReference type="Gene3D" id="3.50.40.10">
    <property type="entry name" value="Phenylalanyl-trna Synthetase, Chain B, domain 3"/>
    <property type="match status" value="1"/>
</dbReference>
<dbReference type="Gene3D" id="2.40.50.140">
    <property type="entry name" value="Nucleic acid-binding proteins"/>
    <property type="match status" value="1"/>
</dbReference>
<dbReference type="PROSITE" id="PS50886">
    <property type="entry name" value="TRBD"/>
    <property type="match status" value="1"/>
</dbReference>
<comment type="subcellular location">
    <subcellularLocation>
        <location evidence="1 15">Cytoplasm</location>
    </subcellularLocation>
</comment>
<dbReference type="HAMAP" id="MF_00283">
    <property type="entry name" value="Phe_tRNA_synth_beta1"/>
    <property type="match status" value="1"/>
</dbReference>
<evidence type="ECO:0000256" key="13">
    <source>
        <dbReference type="ARBA" id="ARBA00023146"/>
    </source>
</evidence>
<dbReference type="EMBL" id="CP118157">
    <property type="protein sequence ID" value="WOF21992.1"/>
    <property type="molecule type" value="Genomic_DNA"/>
</dbReference>
<evidence type="ECO:0000259" key="18">
    <source>
        <dbReference type="PROSITE" id="PS51447"/>
    </source>
</evidence>
<evidence type="ECO:0000256" key="11">
    <source>
        <dbReference type="ARBA" id="ARBA00022884"/>
    </source>
</evidence>
<keyword evidence="4 15" id="KW-0963">Cytoplasm</keyword>
<dbReference type="InterPro" id="IPR012340">
    <property type="entry name" value="NA-bd_OB-fold"/>
</dbReference>
<gene>
    <name evidence="15 20" type="primary">pheT</name>
    <name evidence="20" type="ORF">N8K70_11455</name>
</gene>
<dbReference type="InterPro" id="IPR045060">
    <property type="entry name" value="Phe-tRNA-ligase_IIc_bsu"/>
</dbReference>
<evidence type="ECO:0000256" key="15">
    <source>
        <dbReference type="HAMAP-Rule" id="MF_00283"/>
    </source>
</evidence>
<dbReference type="PANTHER" id="PTHR10947:SF0">
    <property type="entry name" value="PHENYLALANINE--TRNA LIGASE BETA SUBUNIT"/>
    <property type="match status" value="1"/>
</dbReference>
<dbReference type="PANTHER" id="PTHR10947">
    <property type="entry name" value="PHENYLALANYL-TRNA SYNTHETASE BETA CHAIN AND LEUCINE-RICH REPEAT-CONTAINING PROTEIN 47"/>
    <property type="match status" value="1"/>
</dbReference>
<comment type="similarity">
    <text evidence="2 15">Belongs to the phenylalanyl-tRNA synthetase beta subunit family. Type 1 subfamily.</text>
</comment>
<organism evidence="20 21">
    <name type="scientific">Microbacterium betulae</name>
    <dbReference type="NCBI Taxonomy" id="2981139"/>
    <lineage>
        <taxon>Bacteria</taxon>
        <taxon>Bacillati</taxon>
        <taxon>Actinomycetota</taxon>
        <taxon>Actinomycetes</taxon>
        <taxon>Micrococcales</taxon>
        <taxon>Microbacteriaceae</taxon>
        <taxon>Microbacterium</taxon>
    </lineage>
</organism>
<dbReference type="PROSITE" id="PS51483">
    <property type="entry name" value="B5"/>
    <property type="match status" value="1"/>
</dbReference>
<evidence type="ECO:0000256" key="1">
    <source>
        <dbReference type="ARBA" id="ARBA00004496"/>
    </source>
</evidence>
<dbReference type="SMART" id="SM00873">
    <property type="entry name" value="B3_4"/>
    <property type="match status" value="1"/>
</dbReference>
<dbReference type="InterPro" id="IPR005147">
    <property type="entry name" value="tRNA_synthase_B5-dom"/>
</dbReference>
<dbReference type="SUPFAM" id="SSF50249">
    <property type="entry name" value="Nucleic acid-binding proteins"/>
    <property type="match status" value="1"/>
</dbReference>
<evidence type="ECO:0000256" key="4">
    <source>
        <dbReference type="ARBA" id="ARBA00022490"/>
    </source>
</evidence>
<keyword evidence="13 15" id="KW-0030">Aminoacyl-tRNA synthetase</keyword>
<dbReference type="InterPro" id="IPR005146">
    <property type="entry name" value="B3/B4_tRNA-bd"/>
</dbReference>
<keyword evidence="6 15" id="KW-0436">Ligase</keyword>
<keyword evidence="9 15" id="KW-0067">ATP-binding</keyword>
<dbReference type="InterPro" id="IPR033714">
    <property type="entry name" value="tRNA_bind_bactPheRS"/>
</dbReference>
<dbReference type="Gene3D" id="3.30.56.10">
    <property type="match status" value="2"/>
</dbReference>
<feature type="binding site" evidence="15">
    <location>
        <position position="474"/>
    </location>
    <ligand>
        <name>Mg(2+)</name>
        <dbReference type="ChEBI" id="CHEBI:18420"/>
        <note>shared with alpha subunit</note>
    </ligand>
</feature>
<dbReference type="GO" id="GO:0006432">
    <property type="term" value="P:phenylalanyl-tRNA aminoacylation"/>
    <property type="evidence" value="ECO:0007669"/>
    <property type="project" value="UniProtKB-UniRule"/>
</dbReference>
<dbReference type="GO" id="GO:0000049">
    <property type="term" value="F:tRNA binding"/>
    <property type="evidence" value="ECO:0007669"/>
    <property type="project" value="UniProtKB-UniRule"/>
</dbReference>
<dbReference type="Proteomes" id="UP001305498">
    <property type="component" value="Chromosome"/>
</dbReference>
<dbReference type="SMART" id="SM00874">
    <property type="entry name" value="B5"/>
    <property type="match status" value="1"/>
</dbReference>
<dbReference type="Gene3D" id="3.30.70.380">
    <property type="entry name" value="Ferrodoxin-fold anticodon-binding domain"/>
    <property type="match status" value="1"/>
</dbReference>
<reference evidence="20 21" key="1">
    <citation type="submission" date="2023-02" db="EMBL/GenBank/DDBJ databases">
        <title>Microbacterium betulae sp. nov., isolated from birch wood.</title>
        <authorList>
            <person name="Pasciak M."/>
            <person name="Pawlik K.J."/>
            <person name="Martynowski D."/>
            <person name="Laczmanski L."/>
            <person name="Ciekot J."/>
            <person name="Szponar B."/>
            <person name="Wojcik-Fatla A."/>
            <person name="Mackiewicz B."/>
            <person name="Farian E."/>
            <person name="Cholewa G."/>
            <person name="Cholewa A."/>
            <person name="Dutkiewicz J."/>
        </authorList>
    </citation>
    <scope>NUCLEOTIDE SEQUENCE [LARGE SCALE GENOMIC DNA]</scope>
    <source>
        <strain evidence="20 21">AB</strain>
    </source>
</reference>
<dbReference type="InterPro" id="IPR036690">
    <property type="entry name" value="Fdx_antiC-bd_sf"/>
</dbReference>
<comment type="cofactor">
    <cofactor evidence="15">
        <name>Mg(2+)</name>
        <dbReference type="ChEBI" id="CHEBI:18420"/>
    </cofactor>
    <text evidence="15">Binds 2 magnesium ions per tetramer.</text>
</comment>
<dbReference type="InterPro" id="IPR041616">
    <property type="entry name" value="PheRS_beta_core"/>
</dbReference>
<keyword evidence="8 15" id="KW-0547">Nucleotide-binding</keyword>
<feature type="domain" description="TRNA-binding" evidence="17">
    <location>
        <begin position="40"/>
        <end position="154"/>
    </location>
</feature>
<evidence type="ECO:0000256" key="8">
    <source>
        <dbReference type="ARBA" id="ARBA00022741"/>
    </source>
</evidence>
<feature type="binding site" evidence="15">
    <location>
        <position position="475"/>
    </location>
    <ligand>
        <name>Mg(2+)</name>
        <dbReference type="ChEBI" id="CHEBI:18420"/>
        <note>shared with alpha subunit</note>
    </ligand>
</feature>
<feature type="binding site" evidence="15">
    <location>
        <position position="465"/>
    </location>
    <ligand>
        <name>Mg(2+)</name>
        <dbReference type="ChEBI" id="CHEBI:18420"/>
        <note>shared with alpha subunit</note>
    </ligand>
</feature>
<evidence type="ECO:0000256" key="6">
    <source>
        <dbReference type="ARBA" id="ARBA00022598"/>
    </source>
</evidence>
<evidence type="ECO:0000256" key="2">
    <source>
        <dbReference type="ARBA" id="ARBA00008653"/>
    </source>
</evidence>
<dbReference type="CDD" id="cd02796">
    <property type="entry name" value="tRNA_bind_bactPheRS"/>
    <property type="match status" value="1"/>
</dbReference>
<evidence type="ECO:0000259" key="17">
    <source>
        <dbReference type="PROSITE" id="PS50886"/>
    </source>
</evidence>
<evidence type="ECO:0000256" key="9">
    <source>
        <dbReference type="ARBA" id="ARBA00022840"/>
    </source>
</evidence>
<keyword evidence="7 15" id="KW-0479">Metal-binding</keyword>
<dbReference type="InterPro" id="IPR005121">
    <property type="entry name" value="Fdx_antiC-bd"/>
</dbReference>
<dbReference type="Pfam" id="PF03484">
    <property type="entry name" value="B5"/>
    <property type="match status" value="1"/>
</dbReference>
<evidence type="ECO:0000256" key="7">
    <source>
        <dbReference type="ARBA" id="ARBA00022723"/>
    </source>
</evidence>
<feature type="domain" description="B5" evidence="19">
    <location>
        <begin position="412"/>
        <end position="487"/>
    </location>
</feature>
<keyword evidence="10 15" id="KW-0460">Magnesium</keyword>
<dbReference type="KEGG" id="mbet:N8K70_11455"/>
<dbReference type="SUPFAM" id="SSF46955">
    <property type="entry name" value="Putative DNA-binding domain"/>
    <property type="match status" value="1"/>
</dbReference>
<evidence type="ECO:0000256" key="10">
    <source>
        <dbReference type="ARBA" id="ARBA00022842"/>
    </source>
</evidence>
<dbReference type="SMART" id="SM00896">
    <property type="entry name" value="FDX-ACB"/>
    <property type="match status" value="1"/>
</dbReference>
<dbReference type="Gene3D" id="3.30.930.10">
    <property type="entry name" value="Bira Bifunctional Protein, Domain 2"/>
    <property type="match status" value="1"/>
</dbReference>
<dbReference type="Pfam" id="PF01588">
    <property type="entry name" value="tRNA_bind"/>
    <property type="match status" value="1"/>
</dbReference>
<sequence>MRVPLSWLREYVDLPQGTTPEDVLAALVRVGFEEEEVIRFDLTGPVVVGRVLSFEEEPQKNGKTIRWCRVDVGEAEPRGIVCGAGNFFAGDEVVVTLPGAVLPGPFPIAARKTYGHVSDGMIASARELGLGDEHNGILRLVELGIDAEPGTDAIALLGLDDTAVDVNVTPDRGYALSIRGIAREYAHATGAAFRDPADRPWAEVEPGEGFPVTVDDRAPIRGNVGAREFVVRVVRGVDASKPTPPWMITRLALAGVRSVSLLVDITNYVMLELGNPIHGYDLETLSGGITVRRAAEGERLETLDGQVRELHPEDLVIADESGPIGLAGVMGGAKTEIGATTQDVLVEAATFDQITIARTARRHKLSSEASRRFERGVDPLVPFAAAQRVVDLLVELAGGTADALGGALFSEHVAQGIELPAAFVPGLIGVDYTDEEIVGAVETIGAEVAAVDGGWQVIPPSWRPDLTDKWTLAEEVARIHGLERIPSVLPTPPSGRGLTPAQQGRRRVANALAAAGFVETPSFPFTTEAQNDLHGSASGEHLPSVKLANALDGQAPFLRRSLLPGLLQTAHRNLSRGLTDLALFEIGAVFLPEAGRAYGTDAVPPLAVRPDAATLAALDASIPPQPRRVAILLAGSIAPKQPGRAAEPAGLEVALDAVRTIAVAAGVEIEVVQGERAALHPGRTGVLSARGAEVGYVGELLPRVAADADLAGRVTVAEIDIDAVLGLAGERVVAETLSTFPAATQDVSLVVPADLPAADLRAALAEGSGDLLESLRLVDDYRGQGVPDGTKSLTFALRFRASDRTLTAAEASDAKLAGVAVARERFGATLRE</sequence>
<dbReference type="NCBIfam" id="TIGR00472">
    <property type="entry name" value="pheT_bact"/>
    <property type="match status" value="1"/>
</dbReference>
<dbReference type="GO" id="GO:0005524">
    <property type="term" value="F:ATP binding"/>
    <property type="evidence" value="ECO:0007669"/>
    <property type="project" value="UniProtKB-UniRule"/>
</dbReference>
<evidence type="ECO:0000256" key="5">
    <source>
        <dbReference type="ARBA" id="ARBA00022555"/>
    </source>
</evidence>
<keyword evidence="11 16" id="KW-0694">RNA-binding</keyword>
<dbReference type="Pfam" id="PF03483">
    <property type="entry name" value="B3_4"/>
    <property type="match status" value="1"/>
</dbReference>
<dbReference type="EC" id="6.1.1.20" evidence="15"/>
<evidence type="ECO:0000313" key="20">
    <source>
        <dbReference type="EMBL" id="WOF21992.1"/>
    </source>
</evidence>
<keyword evidence="21" id="KW-1185">Reference proteome</keyword>
<evidence type="ECO:0000256" key="3">
    <source>
        <dbReference type="ARBA" id="ARBA00011209"/>
    </source>
</evidence>
<evidence type="ECO:0000256" key="12">
    <source>
        <dbReference type="ARBA" id="ARBA00022917"/>
    </source>
</evidence>
<dbReference type="GO" id="GO:0004826">
    <property type="term" value="F:phenylalanine-tRNA ligase activity"/>
    <property type="evidence" value="ECO:0007669"/>
    <property type="project" value="UniProtKB-UniRule"/>
</dbReference>
<comment type="subunit">
    <text evidence="3 15">Tetramer of two alpha and two beta subunits.</text>
</comment>
<evidence type="ECO:0000256" key="16">
    <source>
        <dbReference type="PROSITE-ProRule" id="PRU00209"/>
    </source>
</evidence>
<name>A0AA97I5W8_9MICO</name>
<dbReference type="GO" id="GO:0009328">
    <property type="term" value="C:phenylalanine-tRNA ligase complex"/>
    <property type="evidence" value="ECO:0007669"/>
    <property type="project" value="TreeGrafter"/>
</dbReference>
<dbReference type="Pfam" id="PF03147">
    <property type="entry name" value="FDX-ACB"/>
    <property type="match status" value="1"/>
</dbReference>
<dbReference type="Pfam" id="PF17759">
    <property type="entry name" value="tRNA_synthFbeta"/>
    <property type="match status" value="1"/>
</dbReference>
<evidence type="ECO:0000256" key="14">
    <source>
        <dbReference type="ARBA" id="ARBA00049255"/>
    </source>
</evidence>
<evidence type="ECO:0000313" key="21">
    <source>
        <dbReference type="Proteomes" id="UP001305498"/>
    </source>
</evidence>
<dbReference type="AlphaFoldDB" id="A0AA97I5W8"/>
<comment type="catalytic activity">
    <reaction evidence="14 15">
        <text>tRNA(Phe) + L-phenylalanine + ATP = L-phenylalanyl-tRNA(Phe) + AMP + diphosphate + H(+)</text>
        <dbReference type="Rhea" id="RHEA:19413"/>
        <dbReference type="Rhea" id="RHEA-COMP:9668"/>
        <dbReference type="Rhea" id="RHEA-COMP:9699"/>
        <dbReference type="ChEBI" id="CHEBI:15378"/>
        <dbReference type="ChEBI" id="CHEBI:30616"/>
        <dbReference type="ChEBI" id="CHEBI:33019"/>
        <dbReference type="ChEBI" id="CHEBI:58095"/>
        <dbReference type="ChEBI" id="CHEBI:78442"/>
        <dbReference type="ChEBI" id="CHEBI:78531"/>
        <dbReference type="ChEBI" id="CHEBI:456215"/>
        <dbReference type="EC" id="6.1.1.20"/>
    </reaction>
</comment>
<evidence type="ECO:0000259" key="19">
    <source>
        <dbReference type="PROSITE" id="PS51483"/>
    </source>
</evidence>
<dbReference type="GO" id="GO:0000287">
    <property type="term" value="F:magnesium ion binding"/>
    <property type="evidence" value="ECO:0007669"/>
    <property type="project" value="UniProtKB-UniRule"/>
</dbReference>